<dbReference type="GO" id="GO:0051082">
    <property type="term" value="F:unfolded protein binding"/>
    <property type="evidence" value="ECO:0007669"/>
    <property type="project" value="InterPro"/>
</dbReference>
<evidence type="ECO:0000256" key="4">
    <source>
        <dbReference type="ARBA" id="ARBA00023186"/>
    </source>
</evidence>
<dbReference type="PANTHER" id="PTHR30111:SF1">
    <property type="entry name" value="33 KDA CHAPERONIN"/>
    <property type="match status" value="1"/>
</dbReference>
<name>A0A1A8XZN9_9PROT</name>
<evidence type="ECO:0000313" key="6">
    <source>
        <dbReference type="EMBL" id="SBT10147.1"/>
    </source>
</evidence>
<dbReference type="STRING" id="1860102.ACCAA_890026"/>
<keyword evidence="7" id="KW-1185">Reference proteome</keyword>
<accession>A0A1A8XZN9</accession>
<protein>
    <submittedName>
        <fullName evidence="6">Hsp33 protein</fullName>
    </submittedName>
</protein>
<evidence type="ECO:0000256" key="1">
    <source>
        <dbReference type="ARBA" id="ARBA00022490"/>
    </source>
</evidence>
<dbReference type="AlphaFoldDB" id="A0A1A8XZN9"/>
<reference evidence="7" key="1">
    <citation type="submission" date="2016-06" db="EMBL/GenBank/DDBJ databases">
        <authorList>
            <person name="McIlroy S.J."/>
            <person name="Karst S.M."/>
            <person name="Albertsen M."/>
        </authorList>
    </citation>
    <scope>NUCLEOTIDE SEQUENCE [LARGE SCALE GENOMIC DNA]</scope>
</reference>
<organism evidence="6 7">
    <name type="scientific">Candidatus Accumulibacter aalborgensis</name>
    <dbReference type="NCBI Taxonomy" id="1860102"/>
    <lineage>
        <taxon>Bacteria</taxon>
        <taxon>Pseudomonadati</taxon>
        <taxon>Pseudomonadota</taxon>
        <taxon>Betaproteobacteria</taxon>
        <taxon>Candidatus Accumulibacter</taxon>
    </lineage>
</organism>
<evidence type="ECO:0000256" key="5">
    <source>
        <dbReference type="ARBA" id="ARBA00023284"/>
    </source>
</evidence>
<proteinExistence type="predicted"/>
<dbReference type="Pfam" id="PF01430">
    <property type="entry name" value="HSP33"/>
    <property type="match status" value="1"/>
</dbReference>
<keyword evidence="4" id="KW-0143">Chaperone</keyword>
<dbReference type="SUPFAM" id="SSF64397">
    <property type="entry name" value="Hsp33 domain"/>
    <property type="match status" value="1"/>
</dbReference>
<dbReference type="Gene3D" id="3.90.1280.10">
    <property type="entry name" value="HSP33 redox switch-like"/>
    <property type="match status" value="1"/>
</dbReference>
<dbReference type="InterPro" id="IPR000397">
    <property type="entry name" value="Heat_shock_Hsp33"/>
</dbReference>
<keyword evidence="5" id="KW-0676">Redox-active center</keyword>
<dbReference type="PIRSF" id="PIRSF005261">
    <property type="entry name" value="Heat_shock_Hsp33"/>
    <property type="match status" value="1"/>
</dbReference>
<keyword evidence="2" id="KW-0862">Zinc</keyword>
<gene>
    <name evidence="6" type="ORF">ACCAA_890026</name>
</gene>
<dbReference type="GO" id="GO:0044183">
    <property type="term" value="F:protein folding chaperone"/>
    <property type="evidence" value="ECO:0007669"/>
    <property type="project" value="TreeGrafter"/>
</dbReference>
<evidence type="ECO:0000256" key="3">
    <source>
        <dbReference type="ARBA" id="ARBA00023157"/>
    </source>
</evidence>
<dbReference type="SUPFAM" id="SSF118352">
    <property type="entry name" value="HSP33 redox switch-like"/>
    <property type="match status" value="1"/>
</dbReference>
<dbReference type="Gene3D" id="3.55.30.10">
    <property type="entry name" value="Hsp33 domain"/>
    <property type="match status" value="1"/>
</dbReference>
<sequence length="292" mass="31929">MTNDANDYVCGFLLDDLDICGALVRLGPVWRKMLENRNYPAPVVQLLGEMSAVTVLLGGRLKQPGRLTIQLRGSGPVSLLIIDCNEQLQIRGMASFSAPLAGGSTPELLGNGQLLLSLDMPSMREPYQSIVPLAGDSIAEIFERHLEQSDQSASRFFLAASADGAAGLLLQKLPSADERDADGWTRVAALAATVKARELLSLPADELLLRLFHEETVRLFPARTVVHNCPEDWEKVRSMLRSLGRAEVYAALHEQGEVVIKDDICNREYRFDAPAIDQLFGTTLSPAPPTVH</sequence>
<dbReference type="PANTHER" id="PTHR30111">
    <property type="entry name" value="33 KDA CHAPERONIN"/>
    <property type="match status" value="1"/>
</dbReference>
<dbReference type="InterPro" id="IPR016154">
    <property type="entry name" value="Heat_shock_Hsp33_C"/>
</dbReference>
<keyword evidence="1" id="KW-0963">Cytoplasm</keyword>
<dbReference type="EMBL" id="FLQX01000170">
    <property type="protein sequence ID" value="SBT10147.1"/>
    <property type="molecule type" value="Genomic_DNA"/>
</dbReference>
<evidence type="ECO:0000313" key="7">
    <source>
        <dbReference type="Proteomes" id="UP000199169"/>
    </source>
</evidence>
<keyword evidence="3" id="KW-1015">Disulfide bond</keyword>
<dbReference type="Proteomes" id="UP000199169">
    <property type="component" value="Unassembled WGS sequence"/>
</dbReference>
<dbReference type="InterPro" id="IPR016153">
    <property type="entry name" value="Heat_shock_Hsp33_N"/>
</dbReference>
<dbReference type="InterPro" id="IPR023212">
    <property type="entry name" value="Hsp33_helix_hairpin_bin_dom_sf"/>
</dbReference>
<evidence type="ECO:0000256" key="2">
    <source>
        <dbReference type="ARBA" id="ARBA00022833"/>
    </source>
</evidence>
<dbReference type="RefSeq" id="WP_186409226.1">
    <property type="nucleotide sequence ID" value="NZ_FLQX01000170.1"/>
</dbReference>
<dbReference type="GO" id="GO:0005737">
    <property type="term" value="C:cytoplasm"/>
    <property type="evidence" value="ECO:0007669"/>
    <property type="project" value="InterPro"/>
</dbReference>
<dbReference type="GO" id="GO:0042026">
    <property type="term" value="P:protein refolding"/>
    <property type="evidence" value="ECO:0007669"/>
    <property type="project" value="TreeGrafter"/>
</dbReference>
<dbReference type="Gene3D" id="1.10.287.480">
    <property type="entry name" value="helix hairpin bin"/>
    <property type="match status" value="1"/>
</dbReference>